<dbReference type="EMBL" id="ALSF01000059">
    <property type="protein sequence ID" value="EPU39531.1"/>
    <property type="molecule type" value="Genomic_DNA"/>
</dbReference>
<evidence type="ECO:0000256" key="1">
    <source>
        <dbReference type="ARBA" id="ARBA00023015"/>
    </source>
</evidence>
<dbReference type="SMART" id="SM00419">
    <property type="entry name" value="HTH_CRP"/>
    <property type="match status" value="1"/>
</dbReference>
<dbReference type="Pfam" id="PF00027">
    <property type="entry name" value="cNMP_binding"/>
    <property type="match status" value="1"/>
</dbReference>
<dbReference type="InterPro" id="IPR050397">
    <property type="entry name" value="Env_Response_Regulators"/>
</dbReference>
<dbReference type="SUPFAM" id="SSF46785">
    <property type="entry name" value="Winged helix' DNA-binding domain"/>
    <property type="match status" value="1"/>
</dbReference>
<dbReference type="Proteomes" id="UP000015176">
    <property type="component" value="Unassembled WGS sequence"/>
</dbReference>
<dbReference type="InterPro" id="IPR012318">
    <property type="entry name" value="HTH_CRP"/>
</dbReference>
<dbReference type="GO" id="GO:0003700">
    <property type="term" value="F:DNA-binding transcription factor activity"/>
    <property type="evidence" value="ECO:0007669"/>
    <property type="project" value="TreeGrafter"/>
</dbReference>
<name>A0AAD2WW17_STRAG</name>
<evidence type="ECO:0000313" key="6">
    <source>
        <dbReference type="EMBL" id="EPU39531.1"/>
    </source>
</evidence>
<dbReference type="PANTHER" id="PTHR24567:SF74">
    <property type="entry name" value="HTH-TYPE TRANSCRIPTIONAL REGULATOR ARCR"/>
    <property type="match status" value="1"/>
</dbReference>
<evidence type="ECO:0000256" key="3">
    <source>
        <dbReference type="ARBA" id="ARBA00023163"/>
    </source>
</evidence>
<gene>
    <name evidence="6" type="ORF">SAG0164_06030</name>
</gene>
<dbReference type="AlphaFoldDB" id="A0AAD2WW17"/>
<accession>A0AAD2WW17</accession>
<dbReference type="Gene3D" id="2.60.120.10">
    <property type="entry name" value="Jelly Rolls"/>
    <property type="match status" value="1"/>
</dbReference>
<sequence>MITKEQYFYFRQLDDFKHFTIEQFDHIVSHIKHRTALKNHTLFFEGDYREKLFLIQSGHVKIEQSDASGSFIYTDYVRQDTVFPYGGLFLDDDYHFSAVAITDIEYFSLPMALYEEYSLQNINQMKHLCRKYSKLLRVHEIRLRNMVTSSASMRVIQSLATLLLQVPTERGHLPFPITTIEIANMSGTTRETVSHVLKELRQKDIVEMKGKKLLYNNKNYFKKFIE</sequence>
<dbReference type="PROSITE" id="PS50042">
    <property type="entry name" value="CNMP_BINDING_3"/>
    <property type="match status" value="1"/>
</dbReference>
<dbReference type="GeneID" id="66886896"/>
<protein>
    <submittedName>
        <fullName evidence="6">ArcR family transcriptional regulator</fullName>
    </submittedName>
</protein>
<keyword evidence="2" id="KW-0238">DNA-binding</keyword>
<comment type="caution">
    <text evidence="6">The sequence shown here is derived from an EMBL/GenBank/DDBJ whole genome shotgun (WGS) entry which is preliminary data.</text>
</comment>
<evidence type="ECO:0000256" key="2">
    <source>
        <dbReference type="ARBA" id="ARBA00023125"/>
    </source>
</evidence>
<evidence type="ECO:0000313" key="7">
    <source>
        <dbReference type="Proteomes" id="UP000015176"/>
    </source>
</evidence>
<dbReference type="InterPro" id="IPR000595">
    <property type="entry name" value="cNMP-bd_dom"/>
</dbReference>
<dbReference type="GO" id="GO:0003677">
    <property type="term" value="F:DNA binding"/>
    <property type="evidence" value="ECO:0007669"/>
    <property type="project" value="UniProtKB-KW"/>
</dbReference>
<feature type="domain" description="HTH crp-type" evidence="5">
    <location>
        <begin position="153"/>
        <end position="219"/>
    </location>
</feature>
<dbReference type="PRINTS" id="PR00034">
    <property type="entry name" value="HTHCRP"/>
</dbReference>
<dbReference type="PROSITE" id="PS51063">
    <property type="entry name" value="HTH_CRP_2"/>
    <property type="match status" value="1"/>
</dbReference>
<dbReference type="InterPro" id="IPR036390">
    <property type="entry name" value="WH_DNA-bd_sf"/>
</dbReference>
<evidence type="ECO:0000259" key="5">
    <source>
        <dbReference type="PROSITE" id="PS51063"/>
    </source>
</evidence>
<dbReference type="PANTHER" id="PTHR24567">
    <property type="entry name" value="CRP FAMILY TRANSCRIPTIONAL REGULATORY PROTEIN"/>
    <property type="match status" value="1"/>
</dbReference>
<dbReference type="SUPFAM" id="SSF51206">
    <property type="entry name" value="cAMP-binding domain-like"/>
    <property type="match status" value="1"/>
</dbReference>
<dbReference type="Pfam" id="PF13545">
    <property type="entry name" value="HTH_Crp_2"/>
    <property type="match status" value="1"/>
</dbReference>
<feature type="domain" description="Cyclic nucleotide-binding" evidence="4">
    <location>
        <begin position="15"/>
        <end position="116"/>
    </location>
</feature>
<dbReference type="RefSeq" id="WP_000628848.1">
    <property type="nucleotide sequence ID" value="NZ_ALSF01000059.1"/>
</dbReference>
<keyword evidence="1" id="KW-0805">Transcription regulation</keyword>
<keyword evidence="3" id="KW-0804">Transcription</keyword>
<evidence type="ECO:0000259" key="4">
    <source>
        <dbReference type="PROSITE" id="PS50042"/>
    </source>
</evidence>
<dbReference type="GO" id="GO:0005829">
    <property type="term" value="C:cytosol"/>
    <property type="evidence" value="ECO:0007669"/>
    <property type="project" value="TreeGrafter"/>
</dbReference>
<organism evidence="6 7">
    <name type="scientific">Streptococcus agalactiae MRI Z1-216</name>
    <dbReference type="NCBI Taxonomy" id="1154879"/>
    <lineage>
        <taxon>Bacteria</taxon>
        <taxon>Bacillati</taxon>
        <taxon>Bacillota</taxon>
        <taxon>Bacilli</taxon>
        <taxon>Lactobacillales</taxon>
        <taxon>Streptococcaceae</taxon>
        <taxon>Streptococcus</taxon>
    </lineage>
</organism>
<dbReference type="InterPro" id="IPR036388">
    <property type="entry name" value="WH-like_DNA-bd_sf"/>
</dbReference>
<dbReference type="CDD" id="cd00038">
    <property type="entry name" value="CAP_ED"/>
    <property type="match status" value="1"/>
</dbReference>
<dbReference type="InterPro" id="IPR014710">
    <property type="entry name" value="RmlC-like_jellyroll"/>
</dbReference>
<dbReference type="InterPro" id="IPR018490">
    <property type="entry name" value="cNMP-bd_dom_sf"/>
</dbReference>
<reference evidence="6 7" key="1">
    <citation type="submission" date="2012-07" db="EMBL/GenBank/DDBJ databases">
        <authorList>
            <person name="Moroni P."/>
            <person name="Richards V.P."/>
            <person name="Durkin S.A.S."/>
            <person name="Kim M."/>
            <person name="Pavinski Bitar P.D."/>
            <person name="Stanhope M.J."/>
            <person name="Town C.D."/>
            <person name="Zadoks R.N."/>
            <person name="Venter J.C."/>
        </authorList>
    </citation>
    <scope>NUCLEOTIDE SEQUENCE [LARGE SCALE GENOMIC DNA]</scope>
    <source>
        <strain evidence="6 7">MRI Z1-216</strain>
    </source>
</reference>
<dbReference type="Gene3D" id="1.10.10.10">
    <property type="entry name" value="Winged helix-like DNA-binding domain superfamily/Winged helix DNA-binding domain"/>
    <property type="match status" value="1"/>
</dbReference>
<proteinExistence type="predicted"/>